<proteinExistence type="predicted"/>
<reference evidence="1 2" key="1">
    <citation type="submission" date="2016-03" db="EMBL/GenBank/DDBJ databases">
        <title>Complete genome sequence of Shewanella psychrophila WP2, a deep sea bacterium isolated from west Pacific sediment.</title>
        <authorList>
            <person name="Xu G."/>
            <person name="Jian H."/>
        </authorList>
    </citation>
    <scope>NUCLEOTIDE SEQUENCE [LARGE SCALE GENOMIC DNA]</scope>
    <source>
        <strain evidence="1 2">WP2</strain>
    </source>
</reference>
<gene>
    <name evidence="1" type="ORF">Sps_01819</name>
</gene>
<dbReference type="KEGG" id="spsw:Sps_01819"/>
<keyword evidence="2" id="KW-1185">Reference proteome</keyword>
<protein>
    <submittedName>
        <fullName evidence="1">Uncharacterized protein</fullName>
    </submittedName>
</protein>
<dbReference type="Proteomes" id="UP000189545">
    <property type="component" value="Chromosome"/>
</dbReference>
<sequence length="39" mass="4403">MKRTLIEIMILGIGFNESLFLQTRPLIDESGLDGPEKAR</sequence>
<evidence type="ECO:0000313" key="2">
    <source>
        <dbReference type="Proteomes" id="UP000189545"/>
    </source>
</evidence>
<dbReference type="AlphaFoldDB" id="A0A1S6HN78"/>
<evidence type="ECO:0000313" key="1">
    <source>
        <dbReference type="EMBL" id="AQS36983.1"/>
    </source>
</evidence>
<accession>A0A1S6HN78</accession>
<dbReference type="EMBL" id="CP014782">
    <property type="protein sequence ID" value="AQS36983.1"/>
    <property type="molecule type" value="Genomic_DNA"/>
</dbReference>
<name>A0A1S6HN78_9GAMM</name>
<organism evidence="1 2">
    <name type="scientific">Shewanella psychrophila</name>
    <dbReference type="NCBI Taxonomy" id="225848"/>
    <lineage>
        <taxon>Bacteria</taxon>
        <taxon>Pseudomonadati</taxon>
        <taxon>Pseudomonadota</taxon>
        <taxon>Gammaproteobacteria</taxon>
        <taxon>Alteromonadales</taxon>
        <taxon>Shewanellaceae</taxon>
        <taxon>Shewanella</taxon>
    </lineage>
</organism>